<dbReference type="FunFam" id="1.10.20.140:FF:000001">
    <property type="entry name" value="tRNA dimethylallyltransferase"/>
    <property type="match status" value="1"/>
</dbReference>
<reference evidence="14 15" key="1">
    <citation type="submission" date="2016-12" db="EMBL/GenBank/DDBJ databases">
        <title>Marinobacter lutaoensis whole genome sequencing.</title>
        <authorList>
            <person name="Verma A."/>
            <person name="Krishnamurthi S."/>
        </authorList>
    </citation>
    <scope>NUCLEOTIDE SEQUENCE [LARGE SCALE GENOMIC DNA]</scope>
    <source>
        <strain evidence="14 15">T5054</strain>
    </source>
</reference>
<dbReference type="Proteomes" id="UP000189339">
    <property type="component" value="Unassembled WGS sequence"/>
</dbReference>
<keyword evidence="8 10" id="KW-0460">Magnesium</keyword>
<dbReference type="HAMAP" id="MF_00185">
    <property type="entry name" value="IPP_trans"/>
    <property type="match status" value="1"/>
</dbReference>
<dbReference type="GO" id="GO:0006400">
    <property type="term" value="P:tRNA modification"/>
    <property type="evidence" value="ECO:0007669"/>
    <property type="project" value="TreeGrafter"/>
</dbReference>
<evidence type="ECO:0000256" key="7">
    <source>
        <dbReference type="ARBA" id="ARBA00022840"/>
    </source>
</evidence>
<evidence type="ECO:0000256" key="4">
    <source>
        <dbReference type="ARBA" id="ARBA00022679"/>
    </source>
</evidence>
<keyword evidence="6 10" id="KW-0547">Nucleotide-binding</keyword>
<dbReference type="PANTHER" id="PTHR11088">
    <property type="entry name" value="TRNA DIMETHYLALLYLTRANSFERASE"/>
    <property type="match status" value="1"/>
</dbReference>
<dbReference type="GO" id="GO:0005524">
    <property type="term" value="F:ATP binding"/>
    <property type="evidence" value="ECO:0007669"/>
    <property type="project" value="UniProtKB-UniRule"/>
</dbReference>
<dbReference type="InterPro" id="IPR027417">
    <property type="entry name" value="P-loop_NTPase"/>
</dbReference>
<comment type="catalytic activity">
    <reaction evidence="9 10 11">
        <text>adenosine(37) in tRNA + dimethylallyl diphosphate = N(6)-dimethylallyladenosine(37) in tRNA + diphosphate</text>
        <dbReference type="Rhea" id="RHEA:26482"/>
        <dbReference type="Rhea" id="RHEA-COMP:10162"/>
        <dbReference type="Rhea" id="RHEA-COMP:10375"/>
        <dbReference type="ChEBI" id="CHEBI:33019"/>
        <dbReference type="ChEBI" id="CHEBI:57623"/>
        <dbReference type="ChEBI" id="CHEBI:74411"/>
        <dbReference type="ChEBI" id="CHEBI:74415"/>
        <dbReference type="EC" id="2.5.1.75"/>
    </reaction>
</comment>
<evidence type="ECO:0000313" key="14">
    <source>
        <dbReference type="EMBL" id="ONF44940.1"/>
    </source>
</evidence>
<keyword evidence="7 10" id="KW-0067">ATP-binding</keyword>
<sequence>MGNPGSSYPPAIFLMGPTASGKTDLAMALCQHVPCDIVSVDSAMIYRGMDIGTAKPTPEELARAPHRLIDICDPSERYSAADFRRDALREMAQITEAGRIPLLVGGTMMYFKALLHGMSGLPSADPELRARLEQEAAENGWPALHRELAARDPVAARLIHPNNRQRLLRAVEVLRLTGRPISSFWQAAGGSGREDDGDFTYITRWQADEAAPLPYTVTQLAVAPSDRAVLHDRIEQRFQHMLQAGFLEEVRALMARGDLHPGLPSMRCVGYRQAWEYLAGDCDYDTFVGKGIAATRQLAKRQLTWLRKWSDVHWLDSRDKLVVSAALKKLGLRTTFK</sequence>
<proteinExistence type="inferred from homology"/>
<dbReference type="NCBIfam" id="TIGR00174">
    <property type="entry name" value="miaA"/>
    <property type="match status" value="1"/>
</dbReference>
<dbReference type="RefSeq" id="WP_076722436.1">
    <property type="nucleotide sequence ID" value="NZ_JABWTC010000005.1"/>
</dbReference>
<keyword evidence="4 10" id="KW-0808">Transferase</keyword>
<comment type="caution">
    <text evidence="14">The sequence shown here is derived from an EMBL/GenBank/DDBJ whole genome shotgun (WGS) entry which is preliminary data.</text>
</comment>
<evidence type="ECO:0000256" key="3">
    <source>
        <dbReference type="ARBA" id="ARBA00005842"/>
    </source>
</evidence>
<comment type="function">
    <text evidence="2 10 12">Catalyzes the transfer of a dimethylallyl group onto the adenine at position 37 in tRNAs that read codons beginning with uridine, leading to the formation of N6-(dimethylallyl)adenosine (i(6)A).</text>
</comment>
<evidence type="ECO:0000256" key="10">
    <source>
        <dbReference type="HAMAP-Rule" id="MF_00185"/>
    </source>
</evidence>
<dbReference type="PANTHER" id="PTHR11088:SF60">
    <property type="entry name" value="TRNA DIMETHYLALLYLTRANSFERASE"/>
    <property type="match status" value="1"/>
</dbReference>
<name>A0A1V2DWV3_9GAMM</name>
<comment type="subunit">
    <text evidence="10">Monomer.</text>
</comment>
<accession>A0A1V2DWV3</accession>
<gene>
    <name evidence="10" type="primary">miaA</name>
    <name evidence="14" type="ORF">BTO32_00210</name>
</gene>
<feature type="site" description="Interaction with substrate tRNA" evidence="10">
    <location>
        <position position="129"/>
    </location>
</feature>
<dbReference type="InterPro" id="IPR018022">
    <property type="entry name" value="IPT"/>
</dbReference>
<feature type="site" description="Interaction with substrate tRNA" evidence="10">
    <location>
        <position position="107"/>
    </location>
</feature>
<evidence type="ECO:0000256" key="5">
    <source>
        <dbReference type="ARBA" id="ARBA00022694"/>
    </source>
</evidence>
<dbReference type="EC" id="2.5.1.75" evidence="10"/>
<dbReference type="Gene3D" id="1.10.20.140">
    <property type="match status" value="1"/>
</dbReference>
<feature type="binding site" evidence="10">
    <location>
        <begin position="16"/>
        <end position="23"/>
    </location>
    <ligand>
        <name>ATP</name>
        <dbReference type="ChEBI" id="CHEBI:30616"/>
    </ligand>
</feature>
<organism evidence="14 15">
    <name type="scientific">Marinobacter lutaoensis</name>
    <dbReference type="NCBI Taxonomy" id="135739"/>
    <lineage>
        <taxon>Bacteria</taxon>
        <taxon>Pseudomonadati</taxon>
        <taxon>Pseudomonadota</taxon>
        <taxon>Gammaproteobacteria</taxon>
        <taxon>Pseudomonadales</taxon>
        <taxon>Marinobacteraceae</taxon>
        <taxon>Marinobacter</taxon>
    </lineage>
</organism>
<feature type="region of interest" description="Interaction with substrate tRNA" evidence="10">
    <location>
        <begin position="267"/>
        <end position="272"/>
    </location>
</feature>
<feature type="region of interest" description="Interaction with substrate tRNA" evidence="10">
    <location>
        <begin position="41"/>
        <end position="44"/>
    </location>
</feature>
<comment type="similarity">
    <text evidence="3 10 13">Belongs to the IPP transferase family.</text>
</comment>
<evidence type="ECO:0000256" key="12">
    <source>
        <dbReference type="RuleBase" id="RU003784"/>
    </source>
</evidence>
<evidence type="ECO:0000313" key="15">
    <source>
        <dbReference type="Proteomes" id="UP000189339"/>
    </source>
</evidence>
<dbReference type="GO" id="GO:0052381">
    <property type="term" value="F:tRNA dimethylallyltransferase activity"/>
    <property type="evidence" value="ECO:0007669"/>
    <property type="project" value="UniProtKB-UniRule"/>
</dbReference>
<dbReference type="OrthoDB" id="9776390at2"/>
<dbReference type="Pfam" id="PF01715">
    <property type="entry name" value="IPPT"/>
    <property type="match status" value="1"/>
</dbReference>
<evidence type="ECO:0000256" key="1">
    <source>
        <dbReference type="ARBA" id="ARBA00001946"/>
    </source>
</evidence>
<dbReference type="EMBL" id="MSCW01000001">
    <property type="protein sequence ID" value="ONF44940.1"/>
    <property type="molecule type" value="Genomic_DNA"/>
</dbReference>
<comment type="caution">
    <text evidence="10">Lacks conserved residue(s) required for the propagation of feature annotation.</text>
</comment>
<evidence type="ECO:0000256" key="6">
    <source>
        <dbReference type="ARBA" id="ARBA00022741"/>
    </source>
</evidence>
<evidence type="ECO:0000256" key="2">
    <source>
        <dbReference type="ARBA" id="ARBA00003213"/>
    </source>
</evidence>
<evidence type="ECO:0000256" key="8">
    <source>
        <dbReference type="ARBA" id="ARBA00022842"/>
    </source>
</evidence>
<comment type="cofactor">
    <cofactor evidence="1 10">
        <name>Mg(2+)</name>
        <dbReference type="ChEBI" id="CHEBI:18420"/>
    </cofactor>
</comment>
<feature type="region of interest" description="Interaction with substrate tRNA" evidence="10">
    <location>
        <begin position="165"/>
        <end position="169"/>
    </location>
</feature>
<dbReference type="Gene3D" id="3.40.50.300">
    <property type="entry name" value="P-loop containing nucleotide triphosphate hydrolases"/>
    <property type="match status" value="1"/>
</dbReference>
<evidence type="ECO:0000256" key="13">
    <source>
        <dbReference type="RuleBase" id="RU003785"/>
    </source>
</evidence>
<dbReference type="STRING" id="135739.BTO32_00210"/>
<feature type="binding site" evidence="10">
    <location>
        <begin position="18"/>
        <end position="23"/>
    </location>
    <ligand>
        <name>substrate</name>
    </ligand>
</feature>
<dbReference type="AlphaFoldDB" id="A0A1V2DWV3"/>
<evidence type="ECO:0000256" key="9">
    <source>
        <dbReference type="ARBA" id="ARBA00049563"/>
    </source>
</evidence>
<evidence type="ECO:0000256" key="11">
    <source>
        <dbReference type="RuleBase" id="RU003783"/>
    </source>
</evidence>
<keyword evidence="5 10" id="KW-0819">tRNA processing</keyword>
<protein>
    <recommendedName>
        <fullName evidence="10">tRNA dimethylallyltransferase</fullName>
        <ecNumber evidence="10">2.5.1.75</ecNumber>
    </recommendedName>
    <alternativeName>
        <fullName evidence="10">Dimethylallyl diphosphate:tRNA dimethylallyltransferase</fullName>
        <shortName evidence="10">DMAPP:tRNA dimethylallyltransferase</shortName>
        <shortName evidence="10">DMATase</shortName>
    </alternativeName>
    <alternativeName>
        <fullName evidence="10">Isopentenyl-diphosphate:tRNA isopentenyltransferase</fullName>
        <shortName evidence="10">IPP transferase</shortName>
        <shortName evidence="10">IPPT</shortName>
        <shortName evidence="10">IPTase</shortName>
    </alternativeName>
</protein>
<dbReference type="SUPFAM" id="SSF52540">
    <property type="entry name" value="P-loop containing nucleoside triphosphate hydrolases"/>
    <property type="match status" value="2"/>
</dbReference>
<keyword evidence="15" id="KW-1185">Reference proteome</keyword>
<dbReference type="InterPro" id="IPR039657">
    <property type="entry name" value="Dimethylallyltransferase"/>
</dbReference>